<evidence type="ECO:0000256" key="1">
    <source>
        <dbReference type="SAM" id="Phobius"/>
    </source>
</evidence>
<protein>
    <recommendedName>
        <fullName evidence="2">DUF58 domain-containing protein</fullName>
    </recommendedName>
</protein>
<reference evidence="4" key="1">
    <citation type="submission" date="2017-09" db="EMBL/GenBank/DDBJ databases">
        <title>Metaegenomics of thermophilic ammonia-oxidizing enrichment culture.</title>
        <authorList>
            <person name="Kato S."/>
            <person name="Suzuki K."/>
        </authorList>
    </citation>
    <scope>NUCLEOTIDE SEQUENCE [LARGE SCALE GENOMIC DNA]</scope>
</reference>
<feature type="transmembrane region" description="Helical" evidence="1">
    <location>
        <begin position="21"/>
        <end position="54"/>
    </location>
</feature>
<proteinExistence type="predicted"/>
<keyword evidence="1" id="KW-0472">Membrane</keyword>
<accession>A0A2H5XBG8</accession>
<name>A0A2H5XBG8_9BACT</name>
<sequence>MTMLDDDERTTLLTPRLRRTAILTAIIAFSLVSLILGVQLLFLITLCLILLWMLAYAFAQWSLRPLQLEVLASPEVVEGQETPLRFRLTNTGRLPRWLVEARFVPVAGVVTERSPQLVFGQVPPHQTVETVLPVRFQRRGLRPVGTVELWAQDPFGLFTVRRAVSVPTQVLVYPQPRPTRLAARGANQLPHWEEAPATMWMPVGGGVEVWGVRPYQPGDPLRHIHWKVTAHRGNLFVWQTVPTLQQGCTLVLDRHPLSHIGDEQATTLDDLVRVAAFLVREWLQQGYQVRFWAPPEAPIEVTDQEWHAFWRRLALLDTAPYNLPDDFAAAQGAGVILTTALSPFHRQFEQAAEVGWLVWRLPWQGGEAQ</sequence>
<dbReference type="Proteomes" id="UP000236173">
    <property type="component" value="Unassembled WGS sequence"/>
</dbReference>
<evidence type="ECO:0000313" key="3">
    <source>
        <dbReference type="EMBL" id="GBC98515.1"/>
    </source>
</evidence>
<dbReference type="EMBL" id="BEHT01000011">
    <property type="protein sequence ID" value="GBC98515.1"/>
    <property type="molecule type" value="Genomic_DNA"/>
</dbReference>
<evidence type="ECO:0000259" key="2">
    <source>
        <dbReference type="Pfam" id="PF01882"/>
    </source>
</evidence>
<keyword evidence="1" id="KW-0812">Transmembrane</keyword>
<dbReference type="PANTHER" id="PTHR34351:SF1">
    <property type="entry name" value="SLR1927 PROTEIN"/>
    <property type="match status" value="1"/>
</dbReference>
<comment type="caution">
    <text evidence="3">The sequence shown here is derived from an EMBL/GenBank/DDBJ whole genome shotgun (WGS) entry which is preliminary data.</text>
</comment>
<dbReference type="InterPro" id="IPR002881">
    <property type="entry name" value="DUF58"/>
</dbReference>
<dbReference type="Pfam" id="PF01882">
    <property type="entry name" value="DUF58"/>
    <property type="match status" value="1"/>
</dbReference>
<dbReference type="PANTHER" id="PTHR34351">
    <property type="entry name" value="SLR1927 PROTEIN-RELATED"/>
    <property type="match status" value="1"/>
</dbReference>
<dbReference type="AlphaFoldDB" id="A0A2H5XBG8"/>
<keyword evidence="1" id="KW-1133">Transmembrane helix</keyword>
<gene>
    <name evidence="3" type="ORF">HRbin17_01028</name>
</gene>
<evidence type="ECO:0000313" key="4">
    <source>
        <dbReference type="Proteomes" id="UP000236173"/>
    </source>
</evidence>
<feature type="domain" description="DUF58" evidence="2">
    <location>
        <begin position="212"/>
        <end position="317"/>
    </location>
</feature>
<organism evidence="3 4">
    <name type="scientific">Candidatus Fervidibacter japonicus</name>
    <dbReference type="NCBI Taxonomy" id="2035412"/>
    <lineage>
        <taxon>Bacteria</taxon>
        <taxon>Candidatus Fervidibacterota</taxon>
        <taxon>Candidatus Fervidibacter</taxon>
    </lineage>
</organism>